<name>A0A7I8XC93_BURXY</name>
<protein>
    <submittedName>
        <fullName evidence="2">(pine wood nematode) hypothetical protein</fullName>
    </submittedName>
</protein>
<evidence type="ECO:0000313" key="2">
    <source>
        <dbReference type="EMBL" id="CAD5235122.1"/>
    </source>
</evidence>
<reference evidence="2" key="1">
    <citation type="submission" date="2020-09" db="EMBL/GenBank/DDBJ databases">
        <authorList>
            <person name="Kikuchi T."/>
        </authorList>
    </citation>
    <scope>NUCLEOTIDE SEQUENCE</scope>
    <source>
        <strain evidence="2">Ka4C1</strain>
    </source>
</reference>
<keyword evidence="3" id="KW-1185">Reference proteome</keyword>
<feature type="transmembrane region" description="Helical" evidence="1">
    <location>
        <begin position="60"/>
        <end position="80"/>
    </location>
</feature>
<keyword evidence="1" id="KW-0472">Membrane</keyword>
<dbReference type="Proteomes" id="UP000582659">
    <property type="component" value="Unassembled WGS sequence"/>
</dbReference>
<dbReference type="EMBL" id="CAJFCV020000006">
    <property type="protein sequence ID" value="CAG9131344.1"/>
    <property type="molecule type" value="Genomic_DNA"/>
</dbReference>
<proteinExistence type="predicted"/>
<keyword evidence="1" id="KW-1133">Transmembrane helix</keyword>
<accession>A0A7I8XC93</accession>
<comment type="caution">
    <text evidence="2">The sequence shown here is derived from an EMBL/GenBank/DDBJ whole genome shotgun (WGS) entry which is preliminary data.</text>
</comment>
<evidence type="ECO:0000313" key="3">
    <source>
        <dbReference type="Proteomes" id="UP000659654"/>
    </source>
</evidence>
<dbReference type="EMBL" id="CAJFDI010000006">
    <property type="protein sequence ID" value="CAD5235122.1"/>
    <property type="molecule type" value="Genomic_DNA"/>
</dbReference>
<keyword evidence="1" id="KW-0812">Transmembrane</keyword>
<dbReference type="Proteomes" id="UP000659654">
    <property type="component" value="Unassembled WGS sequence"/>
</dbReference>
<evidence type="ECO:0000256" key="1">
    <source>
        <dbReference type="SAM" id="Phobius"/>
    </source>
</evidence>
<gene>
    <name evidence="2" type="ORF">BXYJ_LOCUS15213</name>
</gene>
<sequence length="97" mass="10568">MSNRSPLVQLLNNDARKLKNFVFSSFGWEYEGSFISAASVKCNAAFLEAFQDLRAYRMRVFFVAMLLVSAASAFLFPAPANNCCPPPPPPPCGCGGK</sequence>
<organism evidence="2 3">
    <name type="scientific">Bursaphelenchus xylophilus</name>
    <name type="common">Pinewood nematode worm</name>
    <name type="synonym">Aphelenchoides xylophilus</name>
    <dbReference type="NCBI Taxonomy" id="6326"/>
    <lineage>
        <taxon>Eukaryota</taxon>
        <taxon>Metazoa</taxon>
        <taxon>Ecdysozoa</taxon>
        <taxon>Nematoda</taxon>
        <taxon>Chromadorea</taxon>
        <taxon>Rhabditida</taxon>
        <taxon>Tylenchina</taxon>
        <taxon>Tylenchomorpha</taxon>
        <taxon>Aphelenchoidea</taxon>
        <taxon>Aphelenchoididae</taxon>
        <taxon>Bursaphelenchus</taxon>
    </lineage>
</organism>
<dbReference type="AlphaFoldDB" id="A0A7I8XC93"/>